<comment type="caution">
    <text evidence="1">The sequence shown here is derived from an EMBL/GenBank/DDBJ whole genome shotgun (WGS) entry which is preliminary data.</text>
</comment>
<gene>
    <name evidence="1" type="ORF">KN815_49320</name>
</gene>
<accession>A0ABS6CXR3</accession>
<sequence length="114" mass="12645">MSVVLAEADAEWLGRVERRVREELGALGAARRGEARAAAVVGEIGALDREARADDEAIEEAAEWLAGWDEIHWAHQRRVEAAQEAVNRAEQLGGRIEPAERRLEAARRRDRLAG</sequence>
<proteinExistence type="predicted"/>
<keyword evidence="2" id="KW-1185">Reference proteome</keyword>
<dbReference type="Proteomes" id="UP000720508">
    <property type="component" value="Unassembled WGS sequence"/>
</dbReference>
<evidence type="ECO:0000313" key="2">
    <source>
        <dbReference type="Proteomes" id="UP000720508"/>
    </source>
</evidence>
<reference evidence="1 2" key="1">
    <citation type="submission" date="2021-06" db="EMBL/GenBank/DDBJ databases">
        <authorList>
            <person name="Pan X."/>
        </authorList>
    </citation>
    <scope>NUCLEOTIDE SEQUENCE [LARGE SCALE GENOMIC DNA]</scope>
    <source>
        <strain evidence="1 2">4503</strain>
    </source>
</reference>
<dbReference type="EMBL" id="JAHLEM010001277">
    <property type="protein sequence ID" value="MBU3871766.1"/>
    <property type="molecule type" value="Genomic_DNA"/>
</dbReference>
<evidence type="ECO:0000313" key="1">
    <source>
        <dbReference type="EMBL" id="MBU3871766.1"/>
    </source>
</evidence>
<name>A0ABS6CXR3_9ACTN</name>
<protein>
    <submittedName>
        <fullName evidence="1">SMC family ATPase</fullName>
    </submittedName>
</protein>
<organism evidence="1 2">
    <name type="scientific">Streptomyces niphimycinicus</name>
    <dbReference type="NCBI Taxonomy" id="2842201"/>
    <lineage>
        <taxon>Bacteria</taxon>
        <taxon>Bacillati</taxon>
        <taxon>Actinomycetota</taxon>
        <taxon>Actinomycetes</taxon>
        <taxon>Kitasatosporales</taxon>
        <taxon>Streptomycetaceae</taxon>
        <taxon>Streptomyces</taxon>
    </lineage>
</organism>
<feature type="non-terminal residue" evidence="1">
    <location>
        <position position="114"/>
    </location>
</feature>